<dbReference type="Proteomes" id="UP000242008">
    <property type="component" value="Unassembled WGS sequence"/>
</dbReference>
<reference evidence="1" key="2">
    <citation type="submission" date="2018-03" db="EMBL/GenBank/DDBJ databases">
        <authorList>
            <person name="Naushad S."/>
        </authorList>
    </citation>
    <scope>NUCLEOTIDE SEQUENCE</scope>
    <source>
        <strain evidence="1">SNUC 105</strain>
        <strain evidence="2">SNUC 1363</strain>
    </source>
</reference>
<organism evidence="1 4">
    <name type="scientific">Staphylococcus chromogenes</name>
    <name type="common">Staphylococcus hyicus subsp. chromogenes</name>
    <dbReference type="NCBI Taxonomy" id="46126"/>
    <lineage>
        <taxon>Bacteria</taxon>
        <taxon>Bacillati</taxon>
        <taxon>Bacillota</taxon>
        <taxon>Bacilli</taxon>
        <taxon>Bacillales</taxon>
        <taxon>Staphylococcaceae</taxon>
        <taxon>Staphylococcus</taxon>
    </lineage>
</organism>
<dbReference type="InterPro" id="IPR021539">
    <property type="entry name" value="Subtilosin_A"/>
</dbReference>
<dbReference type="Pfam" id="PF11420">
    <property type="entry name" value="Subtilosin_A"/>
    <property type="match status" value="1"/>
</dbReference>
<name>A0AAX0ZD07_STACR</name>
<dbReference type="RefSeq" id="WP_084276069.1">
    <property type="nucleotide sequence ID" value="NZ_JAHCNX010000006.1"/>
</dbReference>
<proteinExistence type="predicted"/>
<sequence length="38" mass="3986">MVSNKDCSTYAVSTTCLVDDPIPDFKVASIIGTFGMAS</sequence>
<comment type="caution">
    <text evidence="1">The sequence shown here is derived from an EMBL/GenBank/DDBJ whole genome shotgun (WGS) entry which is preliminary data.</text>
</comment>
<evidence type="ECO:0000313" key="2">
    <source>
        <dbReference type="EMBL" id="PTG68207.1"/>
    </source>
</evidence>
<reference evidence="3 4" key="1">
    <citation type="journal article" date="2016" name="Front. Microbiol.">
        <title>Comprehensive Phylogenetic Analysis of Bovine Non-aureus Staphylococci Species Based on Whole-Genome Sequencing.</title>
        <authorList>
            <person name="Naushad S."/>
            <person name="Barkema H.W."/>
            <person name="Luby C."/>
            <person name="Condas L.A."/>
            <person name="Nobrega D.B."/>
            <person name="Carson D.A."/>
            <person name="De Buck J."/>
        </authorList>
    </citation>
    <scope>NUCLEOTIDE SEQUENCE [LARGE SCALE GENOMIC DNA]</scope>
    <source>
        <strain evidence="1 4">SNUC 105</strain>
        <strain evidence="2 3">SNUC 1363</strain>
    </source>
</reference>
<evidence type="ECO:0000313" key="3">
    <source>
        <dbReference type="Proteomes" id="UP000242008"/>
    </source>
</evidence>
<gene>
    <name evidence="1" type="ORF">BU638_10735</name>
    <name evidence="2" type="ORF">BU676_10655</name>
</gene>
<protein>
    <submittedName>
        <fullName evidence="1">Subtilosin A family bacteriocin</fullName>
    </submittedName>
</protein>
<keyword evidence="3" id="KW-1185">Reference proteome</keyword>
<dbReference type="EMBL" id="PZCM01000020">
    <property type="protein sequence ID" value="PTG25504.1"/>
    <property type="molecule type" value="Genomic_DNA"/>
</dbReference>
<dbReference type="EMBL" id="PZAO01000033">
    <property type="protein sequence ID" value="PTG68207.1"/>
    <property type="molecule type" value="Genomic_DNA"/>
</dbReference>
<dbReference type="AlphaFoldDB" id="A0AAX0ZD07"/>
<evidence type="ECO:0000313" key="1">
    <source>
        <dbReference type="EMBL" id="PTG25504.1"/>
    </source>
</evidence>
<evidence type="ECO:0000313" key="4">
    <source>
        <dbReference type="Proteomes" id="UP000242144"/>
    </source>
</evidence>
<accession>A0AAX0ZD07</accession>
<dbReference type="Proteomes" id="UP000242144">
    <property type="component" value="Unassembled WGS sequence"/>
</dbReference>